<keyword evidence="5 17" id="KW-0121">Carboxypeptidase</keyword>
<dbReference type="RefSeq" id="WP_198840160.1">
    <property type="nucleotide sequence ID" value="NZ_JAEHFJ010000002.1"/>
</dbReference>
<accession>A0ABS0WN14</accession>
<dbReference type="EC" id="3.4.16.4" evidence="17"/>
<evidence type="ECO:0000256" key="9">
    <source>
        <dbReference type="ARBA" id="ARBA00022960"/>
    </source>
</evidence>
<comment type="caution">
    <text evidence="17">The sequence shown here is derived from an EMBL/GenBank/DDBJ whole genome shotgun (WGS) entry which is preliminary data.</text>
</comment>
<dbReference type="InterPro" id="IPR050515">
    <property type="entry name" value="Beta-lactam/transpept"/>
</dbReference>
<organism evidence="17 18">
    <name type="scientific">Aureibaculum flavum</name>
    <dbReference type="NCBI Taxonomy" id="2795986"/>
    <lineage>
        <taxon>Bacteria</taxon>
        <taxon>Pseudomonadati</taxon>
        <taxon>Bacteroidota</taxon>
        <taxon>Flavobacteriia</taxon>
        <taxon>Flavobacteriales</taxon>
        <taxon>Flavobacteriaceae</taxon>
        <taxon>Aureibaculum</taxon>
    </lineage>
</organism>
<dbReference type="InterPro" id="IPR005311">
    <property type="entry name" value="PBP_dimer"/>
</dbReference>
<evidence type="ECO:0000313" key="18">
    <source>
        <dbReference type="Proteomes" id="UP000623301"/>
    </source>
</evidence>
<protein>
    <submittedName>
        <fullName evidence="17">Penicillin-binding protein 2</fullName>
        <ecNumber evidence="17">3.4.16.4</ecNumber>
    </submittedName>
</protein>
<evidence type="ECO:0000256" key="3">
    <source>
        <dbReference type="ARBA" id="ARBA00022475"/>
    </source>
</evidence>
<feature type="transmembrane region" description="Helical" evidence="14">
    <location>
        <begin position="6"/>
        <end position="24"/>
    </location>
</feature>
<comment type="subcellular location">
    <subcellularLocation>
        <location evidence="2">Cell membrane</location>
    </subcellularLocation>
    <subcellularLocation>
        <location evidence="1">Membrane</location>
        <topology evidence="1">Single-pass membrane protein</topology>
    </subcellularLocation>
</comment>
<dbReference type="NCBIfam" id="TIGR03423">
    <property type="entry name" value="pbp2_mrdA"/>
    <property type="match status" value="1"/>
</dbReference>
<dbReference type="Gene3D" id="3.40.710.10">
    <property type="entry name" value="DD-peptidase/beta-lactamase superfamily"/>
    <property type="match status" value="1"/>
</dbReference>
<dbReference type="PANTHER" id="PTHR30627">
    <property type="entry name" value="PEPTIDOGLYCAN D,D-TRANSPEPTIDASE"/>
    <property type="match status" value="1"/>
</dbReference>
<keyword evidence="18" id="KW-1185">Reference proteome</keyword>
<dbReference type="Gene3D" id="3.30.1390.30">
    <property type="entry name" value="Penicillin-binding protein 2a, domain 3"/>
    <property type="match status" value="1"/>
</dbReference>
<evidence type="ECO:0000313" key="17">
    <source>
        <dbReference type="EMBL" id="MBJ2173351.1"/>
    </source>
</evidence>
<keyword evidence="4" id="KW-0997">Cell inner membrane</keyword>
<gene>
    <name evidence="17" type="primary">mrdA</name>
    <name evidence="17" type="ORF">JBL43_03835</name>
</gene>
<keyword evidence="11 14" id="KW-1133">Transmembrane helix</keyword>
<reference evidence="17 18" key="1">
    <citation type="submission" date="2020-12" db="EMBL/GenBank/DDBJ databases">
        <title>Aureibaculum luteum sp. nov. and Aureibaculum flavum sp. nov., novel members of the family Flavobacteriaceae isolated from Antarctic intertidal sediments.</title>
        <authorList>
            <person name="He X."/>
            <person name="Zhang X."/>
        </authorList>
    </citation>
    <scope>NUCLEOTIDE SEQUENCE [LARGE SCALE GENOMIC DNA]</scope>
    <source>
        <strain evidence="17 18">A20</strain>
    </source>
</reference>
<dbReference type="PANTHER" id="PTHR30627:SF2">
    <property type="entry name" value="PEPTIDOGLYCAN D,D-TRANSPEPTIDASE MRDA"/>
    <property type="match status" value="1"/>
</dbReference>
<keyword evidence="9" id="KW-0133">Cell shape</keyword>
<feature type="domain" description="Penicillin-binding protein dimerisation" evidence="16">
    <location>
        <begin position="48"/>
        <end position="211"/>
    </location>
</feature>
<dbReference type="InterPro" id="IPR017790">
    <property type="entry name" value="Penicillin-binding_protein_2"/>
</dbReference>
<evidence type="ECO:0000256" key="8">
    <source>
        <dbReference type="ARBA" id="ARBA00022801"/>
    </source>
</evidence>
<dbReference type="InterPro" id="IPR036138">
    <property type="entry name" value="PBP_dimer_sf"/>
</dbReference>
<sequence length="631" mass="71732">MEKKYIAYFSILLVGLLFILRLFYIQVLDSKYTGSPLNNSAVTPKYDYPERGFIYDRNGVLIVANQPSYDVMIVPRDVKPLDTLEFCNLLKIDKKAFLKKYKKARNYSPRIPSVFVAQLSKSDYAYLQEKMYKYKGFYIQKRSLRQYPIKSAANVLGYISEVTTADLKDNINYQQGELIGKNGVEKEYEEALRGVKGVKFIQKDRFNKVIGPYKGGEYDTLSIVGKDVNITIDIKLQKYAEDLMANKRGGIVAIEPATGEILALVSAPTYDPNLLVGRERSKNYNKLDSDSHEKPMFDRSLLAQYPPGSPFKVLNALIGLQEGVITPETHFYCYGGFRYGRSSKAFMACHCGVHGAPIKLDMGIYRSCNSYFANTYKKIIEKYPTATEGMKVWSNHVKSFGLGDFLHNDLSTGRRGVVPDEKLYDRYYPTFKWGASTTISNAIGQGEILTTPIQLANMTAAIANKGYYFTPHIIKKIDNKPIQIDKFITPNKTSIDKEHFTPVIEGMYNTVEKGTARWSRVEGIEICGKTGTAENPHGQDHSIFIAFAPKDNPKIAIAVFVENGYWGSRWAGPMASLMIEKYIRGDVSRPREEKRMFEGSLREEYDKQLLTEQLEKEIKEKLKKELEEKAE</sequence>
<keyword evidence="13" id="KW-0961">Cell wall biogenesis/degradation</keyword>
<keyword evidence="7 14" id="KW-0812">Transmembrane</keyword>
<evidence type="ECO:0000256" key="11">
    <source>
        <dbReference type="ARBA" id="ARBA00022989"/>
    </source>
</evidence>
<evidence type="ECO:0000256" key="5">
    <source>
        <dbReference type="ARBA" id="ARBA00022645"/>
    </source>
</evidence>
<dbReference type="InterPro" id="IPR012338">
    <property type="entry name" value="Beta-lactam/transpept-like"/>
</dbReference>
<keyword evidence="8 17" id="KW-0378">Hydrolase</keyword>
<dbReference type="GO" id="GO:0009002">
    <property type="term" value="F:serine-type D-Ala-D-Ala carboxypeptidase activity"/>
    <property type="evidence" value="ECO:0007669"/>
    <property type="project" value="UniProtKB-EC"/>
</dbReference>
<evidence type="ECO:0000259" key="15">
    <source>
        <dbReference type="Pfam" id="PF00905"/>
    </source>
</evidence>
<evidence type="ECO:0000256" key="14">
    <source>
        <dbReference type="SAM" id="Phobius"/>
    </source>
</evidence>
<feature type="domain" description="Penicillin-binding protein transpeptidase" evidence="15">
    <location>
        <begin position="249"/>
        <end position="575"/>
    </location>
</feature>
<evidence type="ECO:0000256" key="13">
    <source>
        <dbReference type="ARBA" id="ARBA00023316"/>
    </source>
</evidence>
<dbReference type="Pfam" id="PF03717">
    <property type="entry name" value="PBP_dimer"/>
    <property type="match status" value="1"/>
</dbReference>
<dbReference type="SUPFAM" id="SSF56519">
    <property type="entry name" value="Penicillin binding protein dimerisation domain"/>
    <property type="match status" value="1"/>
</dbReference>
<keyword evidence="10" id="KW-0573">Peptidoglycan synthesis</keyword>
<evidence type="ECO:0000259" key="16">
    <source>
        <dbReference type="Pfam" id="PF03717"/>
    </source>
</evidence>
<evidence type="ECO:0000256" key="10">
    <source>
        <dbReference type="ARBA" id="ARBA00022984"/>
    </source>
</evidence>
<dbReference type="Gene3D" id="3.90.1310.10">
    <property type="entry name" value="Penicillin-binding protein 2a (Domain 2)"/>
    <property type="match status" value="1"/>
</dbReference>
<dbReference type="EMBL" id="JAEHFJ010000002">
    <property type="protein sequence ID" value="MBJ2173351.1"/>
    <property type="molecule type" value="Genomic_DNA"/>
</dbReference>
<keyword evidence="6" id="KW-0645">Protease</keyword>
<evidence type="ECO:0000256" key="6">
    <source>
        <dbReference type="ARBA" id="ARBA00022670"/>
    </source>
</evidence>
<keyword evidence="12 14" id="KW-0472">Membrane</keyword>
<keyword evidence="3" id="KW-1003">Cell membrane</keyword>
<evidence type="ECO:0000256" key="12">
    <source>
        <dbReference type="ARBA" id="ARBA00023136"/>
    </source>
</evidence>
<evidence type="ECO:0000256" key="2">
    <source>
        <dbReference type="ARBA" id="ARBA00004236"/>
    </source>
</evidence>
<evidence type="ECO:0000256" key="1">
    <source>
        <dbReference type="ARBA" id="ARBA00004167"/>
    </source>
</evidence>
<dbReference type="Pfam" id="PF00905">
    <property type="entry name" value="Transpeptidase"/>
    <property type="match status" value="1"/>
</dbReference>
<dbReference type="SUPFAM" id="SSF56601">
    <property type="entry name" value="beta-lactamase/transpeptidase-like"/>
    <property type="match status" value="1"/>
</dbReference>
<evidence type="ECO:0000256" key="7">
    <source>
        <dbReference type="ARBA" id="ARBA00022692"/>
    </source>
</evidence>
<proteinExistence type="predicted"/>
<dbReference type="InterPro" id="IPR001460">
    <property type="entry name" value="PCN-bd_Tpept"/>
</dbReference>
<name>A0ABS0WN14_9FLAO</name>
<evidence type="ECO:0000256" key="4">
    <source>
        <dbReference type="ARBA" id="ARBA00022519"/>
    </source>
</evidence>
<dbReference type="Proteomes" id="UP000623301">
    <property type="component" value="Unassembled WGS sequence"/>
</dbReference>